<reference evidence="1" key="2">
    <citation type="journal article" date="2015" name="Fish Shellfish Immunol.">
        <title>Early steps in the European eel (Anguilla anguilla)-Vibrio vulnificus interaction in the gills: Role of the RtxA13 toxin.</title>
        <authorList>
            <person name="Callol A."/>
            <person name="Pajuelo D."/>
            <person name="Ebbesson L."/>
            <person name="Teles M."/>
            <person name="MacKenzie S."/>
            <person name="Amaro C."/>
        </authorList>
    </citation>
    <scope>NUCLEOTIDE SEQUENCE</scope>
</reference>
<protein>
    <submittedName>
        <fullName evidence="1">Uncharacterized protein</fullName>
    </submittedName>
</protein>
<accession>A0A0E9SWB6</accession>
<reference evidence="1" key="1">
    <citation type="submission" date="2014-11" db="EMBL/GenBank/DDBJ databases">
        <authorList>
            <person name="Amaro Gonzalez C."/>
        </authorList>
    </citation>
    <scope>NUCLEOTIDE SEQUENCE</scope>
</reference>
<sequence length="41" mass="4840">MLEPHPSYKPATIKSRKQFHVQRNNMQISIFKLLYSCFGSL</sequence>
<evidence type="ECO:0000313" key="1">
    <source>
        <dbReference type="EMBL" id="JAH44945.1"/>
    </source>
</evidence>
<dbReference type="EMBL" id="GBXM01063632">
    <property type="protein sequence ID" value="JAH44945.1"/>
    <property type="molecule type" value="Transcribed_RNA"/>
</dbReference>
<dbReference type="AlphaFoldDB" id="A0A0E9SWB6"/>
<organism evidence="1">
    <name type="scientific">Anguilla anguilla</name>
    <name type="common">European freshwater eel</name>
    <name type="synonym">Muraena anguilla</name>
    <dbReference type="NCBI Taxonomy" id="7936"/>
    <lineage>
        <taxon>Eukaryota</taxon>
        <taxon>Metazoa</taxon>
        <taxon>Chordata</taxon>
        <taxon>Craniata</taxon>
        <taxon>Vertebrata</taxon>
        <taxon>Euteleostomi</taxon>
        <taxon>Actinopterygii</taxon>
        <taxon>Neopterygii</taxon>
        <taxon>Teleostei</taxon>
        <taxon>Anguilliformes</taxon>
        <taxon>Anguillidae</taxon>
        <taxon>Anguilla</taxon>
    </lineage>
</organism>
<proteinExistence type="predicted"/>
<name>A0A0E9SWB6_ANGAN</name>